<reference evidence="2" key="1">
    <citation type="journal article" date="2009" name="PLoS Genet.">
        <title>Organised genome dynamics in the Escherichia coli species results in highly diverse adaptive paths.</title>
        <authorList>
            <person name="Touchon M."/>
            <person name="Hoede C."/>
            <person name="Tenaillon O."/>
            <person name="Barbe V."/>
            <person name="Baeriswyl S."/>
            <person name="Bidet P."/>
            <person name="Bingen E."/>
            <person name="Bonacorsi S."/>
            <person name="Bouchier C."/>
            <person name="Bouvet O."/>
            <person name="Calteau A."/>
            <person name="Chiapello H."/>
            <person name="Clermont O."/>
            <person name="Cruveiller S."/>
            <person name="Danchin A."/>
            <person name="Diard M."/>
            <person name="Dossat C."/>
            <person name="Karoui M.E."/>
            <person name="Frapy E."/>
            <person name="Garry L."/>
            <person name="Ghigo J.M."/>
            <person name="Gilles A.M."/>
            <person name="Johnson J."/>
            <person name="Le Bouguenec C."/>
            <person name="Lescat M."/>
            <person name="Mangenot S."/>
            <person name="Martinez-Jehanne V."/>
            <person name="Matic I."/>
            <person name="Nassif X."/>
            <person name="Oztas S."/>
            <person name="Petit M.A."/>
            <person name="Pichon C."/>
            <person name="Rouy Z."/>
            <person name="Ruf C.S."/>
            <person name="Schneider D."/>
            <person name="Tourret J."/>
            <person name="Vacherie B."/>
            <person name="Vallenet D."/>
            <person name="Medigue C."/>
            <person name="Rocha E.P.C."/>
            <person name="Denamur E."/>
        </authorList>
    </citation>
    <scope>NUCLEOTIDE SEQUENCE [LARGE SCALE GENOMIC DNA]</scope>
    <source>
        <strain evidence="2">ATCC 35469 / DSM 13698 / BCRC 15582 / CCUG 18766 / IAM 14443 / JCM 21226 / LMG 7866 / NBRC 102419 / NCTC 12128 / CDC 0568-73</strain>
    </source>
</reference>
<name>B7LJH2_ESCF3</name>
<protein>
    <submittedName>
        <fullName evidence="1">Uncharacterized protein</fullName>
    </submittedName>
</protein>
<dbReference type="AlphaFoldDB" id="B7LJH2"/>
<proteinExistence type="predicted"/>
<gene>
    <name evidence="1" type="ordered locus">EFER_0556</name>
</gene>
<dbReference type="EMBL" id="CU928158">
    <property type="protein sequence ID" value="CAQ88103.1"/>
    <property type="molecule type" value="Genomic_DNA"/>
</dbReference>
<evidence type="ECO:0000313" key="2">
    <source>
        <dbReference type="Proteomes" id="UP000000745"/>
    </source>
</evidence>
<keyword evidence="2" id="KW-1185">Reference proteome</keyword>
<dbReference type="HOGENOM" id="CLU_2787626_0_0_6"/>
<organism evidence="1 2">
    <name type="scientific">Escherichia fergusonii (strain ATCC 35469 / DSM 13698 / CCUG 18766 / IAM 14443 / JCM 21226 / LMG 7866 / NBRC 102419 / NCTC 12128 / CDC 0568-73)</name>
    <dbReference type="NCBI Taxonomy" id="585054"/>
    <lineage>
        <taxon>Bacteria</taxon>
        <taxon>Pseudomonadati</taxon>
        <taxon>Pseudomonadota</taxon>
        <taxon>Gammaproteobacteria</taxon>
        <taxon>Enterobacterales</taxon>
        <taxon>Enterobacteriaceae</taxon>
        <taxon>Escherichia</taxon>
    </lineage>
</organism>
<evidence type="ECO:0000313" key="1">
    <source>
        <dbReference type="EMBL" id="CAQ88103.1"/>
    </source>
</evidence>
<dbReference type="KEGG" id="efe:EFER_0556"/>
<accession>B7LJH2</accession>
<sequence>MIANKSLGGFHLHFEKDDAHEMVCALYSLLETGASKPIRLENISPVAYKNLLLLQSSNEDDVLIQDSQ</sequence>
<dbReference type="Proteomes" id="UP000000745">
    <property type="component" value="Chromosome"/>
</dbReference>